<evidence type="ECO:0000256" key="7">
    <source>
        <dbReference type="ARBA" id="ARBA00023014"/>
    </source>
</evidence>
<dbReference type="InterPro" id="IPR050954">
    <property type="entry name" value="ET_IronSulfur_Cluster-Binding"/>
</dbReference>
<dbReference type="GO" id="GO:0051539">
    <property type="term" value="F:4 iron, 4 sulfur cluster binding"/>
    <property type="evidence" value="ECO:0007669"/>
    <property type="project" value="UniProtKB-KW"/>
</dbReference>
<dbReference type="Proteomes" id="UP000253975">
    <property type="component" value="Unassembled WGS sequence"/>
</dbReference>
<feature type="domain" description="4Fe-4S ferredoxin-type" evidence="8">
    <location>
        <begin position="81"/>
        <end position="110"/>
    </location>
</feature>
<dbReference type="PROSITE" id="PS00198">
    <property type="entry name" value="4FE4S_FER_1"/>
    <property type="match status" value="1"/>
</dbReference>
<dbReference type="PANTHER" id="PTHR43177">
    <property type="entry name" value="PROTEIN NRFC"/>
    <property type="match status" value="1"/>
</dbReference>
<evidence type="ECO:0000256" key="2">
    <source>
        <dbReference type="ARBA" id="ARBA00022485"/>
    </source>
</evidence>
<keyword evidence="4" id="KW-0677">Repeat</keyword>
<evidence type="ECO:0000256" key="1">
    <source>
        <dbReference type="ARBA" id="ARBA00022448"/>
    </source>
</evidence>
<evidence type="ECO:0000259" key="8">
    <source>
        <dbReference type="PROSITE" id="PS51379"/>
    </source>
</evidence>
<dbReference type="Pfam" id="PF13247">
    <property type="entry name" value="Fer4_11"/>
    <property type="match status" value="1"/>
</dbReference>
<dbReference type="Pfam" id="PF12800">
    <property type="entry name" value="Fer4_4"/>
    <property type="match status" value="1"/>
</dbReference>
<keyword evidence="3" id="KW-0479">Metal-binding</keyword>
<dbReference type="CDD" id="cd16371">
    <property type="entry name" value="DMSOR_beta_like"/>
    <property type="match status" value="1"/>
</dbReference>
<evidence type="ECO:0000313" key="10">
    <source>
        <dbReference type="Proteomes" id="UP000253975"/>
    </source>
</evidence>
<keyword evidence="1" id="KW-0813">Transport</keyword>
<dbReference type="SUPFAM" id="SSF54862">
    <property type="entry name" value="4Fe-4S ferredoxins"/>
    <property type="match status" value="1"/>
</dbReference>
<evidence type="ECO:0000256" key="6">
    <source>
        <dbReference type="ARBA" id="ARBA00023004"/>
    </source>
</evidence>
<evidence type="ECO:0000256" key="4">
    <source>
        <dbReference type="ARBA" id="ARBA00022737"/>
    </source>
</evidence>
<dbReference type="InterPro" id="IPR017900">
    <property type="entry name" value="4Fe4S_Fe_S_CS"/>
</dbReference>
<gene>
    <name evidence="9" type="ORF">C1881_06445</name>
</gene>
<protein>
    <submittedName>
        <fullName evidence="9">4Fe-4S ferredoxin</fullName>
    </submittedName>
</protein>
<dbReference type="Gene3D" id="3.30.70.20">
    <property type="match status" value="2"/>
</dbReference>
<keyword evidence="7" id="KW-0411">Iron-sulfur</keyword>
<name>A0A369LGF0_9ACTN</name>
<accession>A0A369LGF0</accession>
<evidence type="ECO:0000256" key="3">
    <source>
        <dbReference type="ARBA" id="ARBA00022723"/>
    </source>
</evidence>
<proteinExistence type="predicted"/>
<organism evidence="9 10">
    <name type="scientific">Slackia isoflavoniconvertens</name>
    <dbReference type="NCBI Taxonomy" id="572010"/>
    <lineage>
        <taxon>Bacteria</taxon>
        <taxon>Bacillati</taxon>
        <taxon>Actinomycetota</taxon>
        <taxon>Coriobacteriia</taxon>
        <taxon>Eggerthellales</taxon>
        <taxon>Eggerthellaceae</taxon>
        <taxon>Slackia</taxon>
    </lineage>
</organism>
<feature type="domain" description="4Fe-4S ferredoxin-type" evidence="8">
    <location>
        <begin position="4"/>
        <end position="34"/>
    </location>
</feature>
<keyword evidence="5" id="KW-0249">Electron transport</keyword>
<keyword evidence="6" id="KW-0408">Iron</keyword>
<feature type="domain" description="4Fe-4S ferredoxin-type" evidence="8">
    <location>
        <begin position="49"/>
        <end position="80"/>
    </location>
</feature>
<keyword evidence="2" id="KW-0004">4Fe-4S</keyword>
<comment type="caution">
    <text evidence="9">The sequence shown here is derived from an EMBL/GenBank/DDBJ whole genome shotgun (WGS) entry which is preliminary data.</text>
</comment>
<reference evidence="9 10" key="1">
    <citation type="journal article" date="2018" name="Elife">
        <title>Discovery and characterization of a prevalent human gut bacterial enzyme sufficient for the inactivation of a family of plant toxins.</title>
        <authorList>
            <person name="Koppel N."/>
            <person name="Bisanz J.E."/>
            <person name="Pandelia M.E."/>
            <person name="Turnbaugh P.J."/>
            <person name="Balskus E.P."/>
        </authorList>
    </citation>
    <scope>NUCLEOTIDE SEQUENCE [LARGE SCALE GENOMIC DNA]</scope>
    <source>
        <strain evidence="9 10">OB21 GAM31</strain>
    </source>
</reference>
<dbReference type="InterPro" id="IPR017896">
    <property type="entry name" value="4Fe4S_Fe-S-bd"/>
</dbReference>
<dbReference type="EMBL" id="PPTO01000009">
    <property type="protein sequence ID" value="RDB58202.1"/>
    <property type="molecule type" value="Genomic_DNA"/>
</dbReference>
<evidence type="ECO:0000256" key="5">
    <source>
        <dbReference type="ARBA" id="ARBA00022982"/>
    </source>
</evidence>
<dbReference type="AlphaFoldDB" id="A0A369LGF0"/>
<dbReference type="GO" id="GO:0046872">
    <property type="term" value="F:metal ion binding"/>
    <property type="evidence" value="ECO:0007669"/>
    <property type="project" value="UniProtKB-KW"/>
</dbReference>
<dbReference type="PROSITE" id="PS51379">
    <property type="entry name" value="4FE4S_FER_2"/>
    <property type="match status" value="3"/>
</dbReference>
<evidence type="ECO:0000313" key="9">
    <source>
        <dbReference type="EMBL" id="RDB58202.1"/>
    </source>
</evidence>
<sequence>MAQIGFYYNQKMCAGCKTCQVACKDKNRLEVGPILREVHTYQIGSFPSVKMYHYSATCNHCDVPACKDVCPVGAIEKMDDGTVKIDMDKCIGCGSCVNACPYGVPRMDEEKGHACKCDACYDLRQAGHMPSCVESCPYRALDFGDIEELEKKYGSDLVRAIPAMGEDKTGSNTLFDARDIALEQKGDEMLL</sequence>
<dbReference type="PANTHER" id="PTHR43177:SF5">
    <property type="entry name" value="ANAEROBIC DIMETHYL SULFOXIDE REDUCTASE CHAIN B-RELATED"/>
    <property type="match status" value="1"/>
</dbReference>